<dbReference type="Proteomes" id="UP001597115">
    <property type="component" value="Unassembled WGS sequence"/>
</dbReference>
<gene>
    <name evidence="1" type="ORF">ACFSCW_03295</name>
</gene>
<accession>A0ABW4HYS8</accession>
<name>A0ABW4HYS8_9SPHN</name>
<evidence type="ECO:0000313" key="1">
    <source>
        <dbReference type="EMBL" id="MFD1610823.1"/>
    </source>
</evidence>
<comment type="caution">
    <text evidence="1">The sequence shown here is derived from an EMBL/GenBank/DDBJ whole genome shotgun (WGS) entry which is preliminary data.</text>
</comment>
<keyword evidence="2" id="KW-1185">Reference proteome</keyword>
<dbReference type="EMBL" id="JBHUDY010000001">
    <property type="protein sequence ID" value="MFD1610823.1"/>
    <property type="molecule type" value="Genomic_DNA"/>
</dbReference>
<reference evidence="2" key="1">
    <citation type="journal article" date="2019" name="Int. J. Syst. Evol. Microbiol.">
        <title>The Global Catalogue of Microorganisms (GCM) 10K type strain sequencing project: providing services to taxonomists for standard genome sequencing and annotation.</title>
        <authorList>
            <consortium name="The Broad Institute Genomics Platform"/>
            <consortium name="The Broad Institute Genome Sequencing Center for Infectious Disease"/>
            <person name="Wu L."/>
            <person name="Ma J."/>
        </authorList>
    </citation>
    <scope>NUCLEOTIDE SEQUENCE [LARGE SCALE GENOMIC DNA]</scope>
    <source>
        <strain evidence="2">CGMCC 1.16275</strain>
    </source>
</reference>
<sequence length="73" mass="8424">MADILAFDRSRVRAPQHQQDALALLAFPELLNAAEVAFAERMARSVRVRETERLRLFGICVEIGRARFREDRP</sequence>
<organism evidence="1 2">
    <name type="scientific">Sphingomonas tabacisoli</name>
    <dbReference type="NCBI Taxonomy" id="2249466"/>
    <lineage>
        <taxon>Bacteria</taxon>
        <taxon>Pseudomonadati</taxon>
        <taxon>Pseudomonadota</taxon>
        <taxon>Alphaproteobacteria</taxon>
        <taxon>Sphingomonadales</taxon>
        <taxon>Sphingomonadaceae</taxon>
        <taxon>Sphingomonas</taxon>
    </lineage>
</organism>
<proteinExistence type="predicted"/>
<dbReference type="RefSeq" id="WP_380886867.1">
    <property type="nucleotide sequence ID" value="NZ_JBHUDY010000001.1"/>
</dbReference>
<evidence type="ECO:0000313" key="2">
    <source>
        <dbReference type="Proteomes" id="UP001597115"/>
    </source>
</evidence>
<protein>
    <submittedName>
        <fullName evidence="1">Uncharacterized protein</fullName>
    </submittedName>
</protein>